<name>A0A9P6NTY2_9BASI</name>
<protein>
    <submittedName>
        <fullName evidence="1">Uncharacterized protein</fullName>
    </submittedName>
</protein>
<gene>
    <name evidence="1" type="ORF">CROQUDRAFT_88276</name>
</gene>
<dbReference type="OrthoDB" id="8053277at2759"/>
<reference evidence="1" key="1">
    <citation type="submission" date="2013-11" db="EMBL/GenBank/DDBJ databases">
        <title>Genome sequence of the fusiform rust pathogen reveals effectors for host alternation and coevolution with pine.</title>
        <authorList>
            <consortium name="DOE Joint Genome Institute"/>
            <person name="Smith K."/>
            <person name="Pendleton A."/>
            <person name="Kubisiak T."/>
            <person name="Anderson C."/>
            <person name="Salamov A."/>
            <person name="Aerts A."/>
            <person name="Riley R."/>
            <person name="Clum A."/>
            <person name="Lindquist E."/>
            <person name="Ence D."/>
            <person name="Campbell M."/>
            <person name="Kronenberg Z."/>
            <person name="Feau N."/>
            <person name="Dhillon B."/>
            <person name="Hamelin R."/>
            <person name="Burleigh J."/>
            <person name="Smith J."/>
            <person name="Yandell M."/>
            <person name="Nelson C."/>
            <person name="Grigoriev I."/>
            <person name="Davis J."/>
        </authorList>
    </citation>
    <scope>NUCLEOTIDE SEQUENCE</scope>
    <source>
        <strain evidence="1">G11</strain>
    </source>
</reference>
<dbReference type="EMBL" id="MU167221">
    <property type="protein sequence ID" value="KAG0150243.1"/>
    <property type="molecule type" value="Genomic_DNA"/>
</dbReference>
<organism evidence="1 2">
    <name type="scientific">Cronartium quercuum f. sp. fusiforme G11</name>
    <dbReference type="NCBI Taxonomy" id="708437"/>
    <lineage>
        <taxon>Eukaryota</taxon>
        <taxon>Fungi</taxon>
        <taxon>Dikarya</taxon>
        <taxon>Basidiomycota</taxon>
        <taxon>Pucciniomycotina</taxon>
        <taxon>Pucciniomycetes</taxon>
        <taxon>Pucciniales</taxon>
        <taxon>Coleosporiaceae</taxon>
        <taxon>Cronartium</taxon>
    </lineage>
</organism>
<proteinExistence type="predicted"/>
<dbReference type="AlphaFoldDB" id="A0A9P6NTY2"/>
<sequence length="70" mass="7262">MGASHLVTNNCQGTITLPVDQGPGLVLKEAYYCKEAKGTLISVAGLIEAGATLSFKGDDLLIRLGESVRG</sequence>
<dbReference type="Proteomes" id="UP000886653">
    <property type="component" value="Unassembled WGS sequence"/>
</dbReference>
<comment type="caution">
    <text evidence="1">The sequence shown here is derived from an EMBL/GenBank/DDBJ whole genome shotgun (WGS) entry which is preliminary data.</text>
</comment>
<keyword evidence="2" id="KW-1185">Reference proteome</keyword>
<evidence type="ECO:0000313" key="1">
    <source>
        <dbReference type="EMBL" id="KAG0150243.1"/>
    </source>
</evidence>
<evidence type="ECO:0000313" key="2">
    <source>
        <dbReference type="Proteomes" id="UP000886653"/>
    </source>
</evidence>
<accession>A0A9P6NTY2</accession>